<dbReference type="PROSITE" id="PS51186">
    <property type="entry name" value="GNAT"/>
    <property type="match status" value="1"/>
</dbReference>
<dbReference type="Proteomes" id="UP000277671">
    <property type="component" value="Unassembled WGS sequence"/>
</dbReference>
<evidence type="ECO:0000256" key="1">
    <source>
        <dbReference type="ARBA" id="ARBA00022679"/>
    </source>
</evidence>
<dbReference type="OrthoDB" id="4119890at2"/>
<dbReference type="InterPro" id="IPR016181">
    <property type="entry name" value="Acyl_CoA_acyltransferase"/>
</dbReference>
<dbReference type="EMBL" id="RBKT01000001">
    <property type="protein sequence ID" value="RKR88862.1"/>
    <property type="molecule type" value="Genomic_DNA"/>
</dbReference>
<dbReference type="PANTHER" id="PTHR43877:SF8">
    <property type="entry name" value="N-ACETYLGLUTAMATE SYNTHASE-RELATED"/>
    <property type="match status" value="1"/>
</dbReference>
<organism evidence="4 5">
    <name type="scientific">Micromonospora pisi</name>
    <dbReference type="NCBI Taxonomy" id="589240"/>
    <lineage>
        <taxon>Bacteria</taxon>
        <taxon>Bacillati</taxon>
        <taxon>Actinomycetota</taxon>
        <taxon>Actinomycetes</taxon>
        <taxon>Micromonosporales</taxon>
        <taxon>Micromonosporaceae</taxon>
        <taxon>Micromonospora</taxon>
    </lineage>
</organism>
<proteinExistence type="predicted"/>
<keyword evidence="5" id="KW-1185">Reference proteome</keyword>
<dbReference type="CDD" id="cd04301">
    <property type="entry name" value="NAT_SF"/>
    <property type="match status" value="1"/>
</dbReference>
<sequence>MDTAATPVGIAVTPLDVADDLAVEQAYAIRSAVIAADLPDFPPLCRQRFLGQLRHPMPGEEDRFVLAHLDGRPVGYLAIELPQLENTENASIDIEVLPEYRRRGVGRALFEYSLRTLRELGRKRLNTVSVDVLPGQPPREDPAAAFAASVGAKNALVDVRRRLDLTALDQSHLDELLADAWGRADGYSLVRWIGSAPAEYLDDIAYLDGRLVQDAPLGDLEWEAAKPDGERILAVDAALAVRGRRLYSSGLRHDGTGRLVAWTMIDVGATPSWHAFQQITIVDPNHRGHRLGTIAKIENLRWTLSHEPELRVIDTWNAGVNDHMISINEAIGFRPADSWNNWQLTL</sequence>
<name>A0A495JKJ4_9ACTN</name>
<accession>A0A495JKJ4</accession>
<dbReference type="InterPro" id="IPR000182">
    <property type="entry name" value="GNAT_dom"/>
</dbReference>
<keyword evidence="1 4" id="KW-0808">Transferase</keyword>
<dbReference type="RefSeq" id="WP_121157417.1">
    <property type="nucleotide sequence ID" value="NZ_RBKT01000001.1"/>
</dbReference>
<comment type="caution">
    <text evidence="4">The sequence shown here is derived from an EMBL/GenBank/DDBJ whole genome shotgun (WGS) entry which is preliminary data.</text>
</comment>
<reference evidence="4 5" key="1">
    <citation type="submission" date="2018-10" db="EMBL/GenBank/DDBJ databases">
        <title>Sequencing the genomes of 1000 actinobacteria strains.</title>
        <authorList>
            <person name="Klenk H.-P."/>
        </authorList>
    </citation>
    <scope>NUCLEOTIDE SEQUENCE [LARGE SCALE GENOMIC DNA]</scope>
    <source>
        <strain evidence="4 5">DSM 45175</strain>
    </source>
</reference>
<keyword evidence="2" id="KW-0012">Acyltransferase</keyword>
<evidence type="ECO:0000256" key="2">
    <source>
        <dbReference type="ARBA" id="ARBA00023315"/>
    </source>
</evidence>
<evidence type="ECO:0000313" key="5">
    <source>
        <dbReference type="Proteomes" id="UP000277671"/>
    </source>
</evidence>
<gene>
    <name evidence="4" type="ORF">BDK92_3193</name>
</gene>
<evidence type="ECO:0000313" key="4">
    <source>
        <dbReference type="EMBL" id="RKR88862.1"/>
    </source>
</evidence>
<dbReference type="PANTHER" id="PTHR43877">
    <property type="entry name" value="AMINOALKYLPHOSPHONATE N-ACETYLTRANSFERASE-RELATED-RELATED"/>
    <property type="match status" value="1"/>
</dbReference>
<protein>
    <submittedName>
        <fullName evidence="4">Acetyltransferase (GNAT) family protein</fullName>
    </submittedName>
</protein>
<dbReference type="Pfam" id="PF00583">
    <property type="entry name" value="Acetyltransf_1"/>
    <property type="match status" value="1"/>
</dbReference>
<dbReference type="AlphaFoldDB" id="A0A495JKJ4"/>
<dbReference type="GO" id="GO:0016747">
    <property type="term" value="F:acyltransferase activity, transferring groups other than amino-acyl groups"/>
    <property type="evidence" value="ECO:0007669"/>
    <property type="project" value="InterPro"/>
</dbReference>
<feature type="domain" description="N-acetyltransferase" evidence="3">
    <location>
        <begin position="27"/>
        <end position="175"/>
    </location>
</feature>
<dbReference type="Gene3D" id="3.40.630.30">
    <property type="match status" value="1"/>
</dbReference>
<evidence type="ECO:0000259" key="3">
    <source>
        <dbReference type="PROSITE" id="PS51186"/>
    </source>
</evidence>
<dbReference type="SUPFAM" id="SSF55729">
    <property type="entry name" value="Acyl-CoA N-acyltransferases (Nat)"/>
    <property type="match status" value="2"/>
</dbReference>
<dbReference type="InterPro" id="IPR050832">
    <property type="entry name" value="Bact_Acetyltransf"/>
</dbReference>